<dbReference type="EMBL" id="JBJJXI010000043">
    <property type="protein sequence ID" value="KAL3401768.1"/>
    <property type="molecule type" value="Genomic_DNA"/>
</dbReference>
<accession>A0ABD2X8P9</accession>
<organism evidence="2 3">
    <name type="scientific">Trichogramma kaykai</name>
    <dbReference type="NCBI Taxonomy" id="54128"/>
    <lineage>
        <taxon>Eukaryota</taxon>
        <taxon>Metazoa</taxon>
        <taxon>Ecdysozoa</taxon>
        <taxon>Arthropoda</taxon>
        <taxon>Hexapoda</taxon>
        <taxon>Insecta</taxon>
        <taxon>Pterygota</taxon>
        <taxon>Neoptera</taxon>
        <taxon>Endopterygota</taxon>
        <taxon>Hymenoptera</taxon>
        <taxon>Apocrita</taxon>
        <taxon>Proctotrupomorpha</taxon>
        <taxon>Chalcidoidea</taxon>
        <taxon>Trichogrammatidae</taxon>
        <taxon>Trichogramma</taxon>
    </lineage>
</organism>
<evidence type="ECO:0000313" key="3">
    <source>
        <dbReference type="Proteomes" id="UP001627154"/>
    </source>
</evidence>
<gene>
    <name evidence="2" type="ORF">TKK_005123</name>
</gene>
<proteinExistence type="predicted"/>
<keyword evidence="3" id="KW-1185">Reference proteome</keyword>
<dbReference type="AlphaFoldDB" id="A0ABD2X8P9"/>
<dbReference type="Proteomes" id="UP001627154">
    <property type="component" value="Unassembled WGS sequence"/>
</dbReference>
<reference evidence="2 3" key="1">
    <citation type="journal article" date="2024" name="bioRxiv">
        <title>A reference genome for Trichogramma kaykai: A tiny desert-dwelling parasitoid wasp with competing sex-ratio distorters.</title>
        <authorList>
            <person name="Culotta J."/>
            <person name="Lindsey A.R."/>
        </authorList>
    </citation>
    <scope>NUCLEOTIDE SEQUENCE [LARGE SCALE GENOMIC DNA]</scope>
    <source>
        <strain evidence="2 3">KSX58</strain>
    </source>
</reference>
<evidence type="ECO:0000256" key="1">
    <source>
        <dbReference type="SAM" id="MobiDB-lite"/>
    </source>
</evidence>
<evidence type="ECO:0000313" key="2">
    <source>
        <dbReference type="EMBL" id="KAL3401768.1"/>
    </source>
</evidence>
<feature type="region of interest" description="Disordered" evidence="1">
    <location>
        <begin position="1"/>
        <end position="28"/>
    </location>
</feature>
<sequence length="68" mass="7200">MFVRCGGEAKGGKRGPISRGSEPVPRGSRLCGPGVNRLYCACIACRSRRCARASILVRSSIVHIANAL</sequence>
<comment type="caution">
    <text evidence="2">The sequence shown here is derived from an EMBL/GenBank/DDBJ whole genome shotgun (WGS) entry which is preliminary data.</text>
</comment>
<protein>
    <submittedName>
        <fullName evidence="2">Uncharacterized protein</fullName>
    </submittedName>
</protein>
<name>A0ABD2X8P9_9HYME</name>